<evidence type="ECO:0000313" key="2">
    <source>
        <dbReference type="Proteomes" id="UP001162741"/>
    </source>
</evidence>
<proteinExistence type="predicted"/>
<reference evidence="1" key="1">
    <citation type="submission" date="2022-10" db="EMBL/GenBank/DDBJ databases">
        <title>Chitinophaga sp. nov., isolated from soil.</title>
        <authorList>
            <person name="Jeon C.O."/>
        </authorList>
    </citation>
    <scope>NUCLEOTIDE SEQUENCE</scope>
    <source>
        <strain evidence="1">R8</strain>
    </source>
</reference>
<evidence type="ECO:0000313" key="1">
    <source>
        <dbReference type="EMBL" id="UYQ93547.1"/>
    </source>
</evidence>
<evidence type="ECO:0008006" key="3">
    <source>
        <dbReference type="Google" id="ProtNLM"/>
    </source>
</evidence>
<dbReference type="RefSeq" id="WP_244840875.1">
    <property type="nucleotide sequence ID" value="NZ_CP107006.1"/>
</dbReference>
<accession>A0ABY6J4J5</accession>
<name>A0ABY6J4J5_9BACT</name>
<protein>
    <recommendedName>
        <fullName evidence="3">Copper chaperone CopZ</fullName>
    </recommendedName>
</protein>
<keyword evidence="2" id="KW-1185">Reference proteome</keyword>
<organism evidence="1 2">
    <name type="scientific">Chitinophaga horti</name>
    <dbReference type="NCBI Taxonomy" id="2920382"/>
    <lineage>
        <taxon>Bacteria</taxon>
        <taxon>Pseudomonadati</taxon>
        <taxon>Bacteroidota</taxon>
        <taxon>Chitinophagia</taxon>
        <taxon>Chitinophagales</taxon>
        <taxon>Chitinophagaceae</taxon>
        <taxon>Chitinophaga</taxon>
    </lineage>
</organism>
<dbReference type="Proteomes" id="UP001162741">
    <property type="component" value="Chromosome"/>
</dbReference>
<sequence length="79" mass="8781">MTTAFLNHTSMIGIFKTNIGTPGESHSVLKAIRQHFDVGPCNVDIEDCDKVLRIVDLKVTEAQMIAFVQAQGYQCEILE</sequence>
<gene>
    <name evidence="1" type="ORF">MKQ68_00335</name>
</gene>
<dbReference type="EMBL" id="CP107006">
    <property type="protein sequence ID" value="UYQ93547.1"/>
    <property type="molecule type" value="Genomic_DNA"/>
</dbReference>